<comment type="caution">
    <text evidence="1">The sequence shown here is derived from an EMBL/GenBank/DDBJ whole genome shotgun (WGS) entry which is preliminary data.</text>
</comment>
<name>A0AAU9U005_EUPED</name>
<dbReference type="EMBL" id="CAKOGL010000010">
    <property type="protein sequence ID" value="CAH2091110.1"/>
    <property type="molecule type" value="Genomic_DNA"/>
</dbReference>
<dbReference type="Proteomes" id="UP001153954">
    <property type="component" value="Unassembled WGS sequence"/>
</dbReference>
<reference evidence="1" key="1">
    <citation type="submission" date="2022-03" db="EMBL/GenBank/DDBJ databases">
        <authorList>
            <person name="Tunstrom K."/>
        </authorList>
    </citation>
    <scope>NUCLEOTIDE SEQUENCE</scope>
</reference>
<organism evidence="1 2">
    <name type="scientific">Euphydryas editha</name>
    <name type="common">Edith's checkerspot</name>
    <dbReference type="NCBI Taxonomy" id="104508"/>
    <lineage>
        <taxon>Eukaryota</taxon>
        <taxon>Metazoa</taxon>
        <taxon>Ecdysozoa</taxon>
        <taxon>Arthropoda</taxon>
        <taxon>Hexapoda</taxon>
        <taxon>Insecta</taxon>
        <taxon>Pterygota</taxon>
        <taxon>Neoptera</taxon>
        <taxon>Endopterygota</taxon>
        <taxon>Lepidoptera</taxon>
        <taxon>Glossata</taxon>
        <taxon>Ditrysia</taxon>
        <taxon>Papilionoidea</taxon>
        <taxon>Nymphalidae</taxon>
        <taxon>Nymphalinae</taxon>
        <taxon>Euphydryas</taxon>
    </lineage>
</organism>
<evidence type="ECO:0000313" key="1">
    <source>
        <dbReference type="EMBL" id="CAH2091110.1"/>
    </source>
</evidence>
<accession>A0AAU9U005</accession>
<proteinExistence type="predicted"/>
<gene>
    <name evidence="1" type="ORF">EEDITHA_LOCUS7000</name>
</gene>
<keyword evidence="2" id="KW-1185">Reference proteome</keyword>
<sequence length="104" mass="11578">MVGYSNLETWREVAFTKYLFNVLLGEEDSLAILDELKLYAPLMQVAPDAGWARRKGPVTLRARLMPTAALVCRLHGIQVRTHPASLLQPAQFKSNSIVQSLNLG</sequence>
<dbReference type="AlphaFoldDB" id="A0AAU9U005"/>
<evidence type="ECO:0000313" key="2">
    <source>
        <dbReference type="Proteomes" id="UP001153954"/>
    </source>
</evidence>
<protein>
    <submittedName>
        <fullName evidence="1">Uncharacterized protein</fullName>
    </submittedName>
</protein>